<dbReference type="HAMAP" id="MF_00255">
    <property type="entry name" value="Gly_tRNA_synth_beta"/>
    <property type="match status" value="1"/>
</dbReference>
<sequence>MSAFLLELASEEIPARMQAAAAEQLRTRFVDGLKAAGLAHGAVVADATPRRLWLIAEDVAEASAASSEERKGPSASAPEGAIAGFLRGVGLTRDQLEERVTPKGVVLFAHIASPGRSAAAILAELVPAIVRDFQWPKSMRWGAGTVRWVRPLTGIVALLDGDVVACEAHGVVAGRETRGHRIMGGAVSVESAGTYAAQLLAEKVVVSSAERRGLIEAGATEAAAAEGLSVVPDAGLVAENAGLTEWPVPMLGAFDPAFLAVPREVIQLTMRTNQKYFACVDAGGELAPAFVCTANLVASDGGGAIIAGNERVLSARLADAKFFWDQDVAAVLAGGLEVFAPKLSDIVFHEKLGTVADKVARVAKLARWLVESGAVSSADGKAPLSPLAEGGESPSPSRGEGSGLADLAERAALLCKVDLVSATVGEFPEVQGVAGAYLARVSGEDAAVADAIRDHYKPVGQGDDVPTAPLSVAVALADKLDTIAAFFLINEAPTGSKDPFAIRRAALGVIASIVRNGLRFRMETVLLQTVGDDLDSFVKVFDGRIEEKLGAFFADRLKVQQRELGMRNDLIDAVFALGGEDDLVRLLARVRALQAVLATKNGTNLLAGVKRAASILRIEEGKDRLVFDGATDVNLLSEDAERALSVALDGSVPEIAAAVEREDFAAAMAALAGLRPAVDAFFEGVIVNAPDPAVRLNRLGLLARLRGAANSVADFSKIEG</sequence>
<keyword evidence="6 9" id="KW-0648">Protein biosynthesis</keyword>
<evidence type="ECO:0000256" key="4">
    <source>
        <dbReference type="ARBA" id="ARBA00022741"/>
    </source>
</evidence>
<feature type="compositionally biased region" description="Low complexity" evidence="10">
    <location>
        <begin position="389"/>
        <end position="399"/>
    </location>
</feature>
<comment type="caution">
    <text evidence="11">The sequence shown here is derived from an EMBL/GenBank/DDBJ whole genome shotgun (WGS) entry which is preliminary data.</text>
</comment>
<dbReference type="PRINTS" id="PR01045">
    <property type="entry name" value="TRNASYNTHGB"/>
</dbReference>
<evidence type="ECO:0000256" key="3">
    <source>
        <dbReference type="ARBA" id="ARBA00022598"/>
    </source>
</evidence>
<comment type="catalytic activity">
    <reaction evidence="8 9">
        <text>tRNA(Gly) + glycine + ATP = glycyl-tRNA(Gly) + AMP + diphosphate</text>
        <dbReference type="Rhea" id="RHEA:16013"/>
        <dbReference type="Rhea" id="RHEA-COMP:9664"/>
        <dbReference type="Rhea" id="RHEA-COMP:9683"/>
        <dbReference type="ChEBI" id="CHEBI:30616"/>
        <dbReference type="ChEBI" id="CHEBI:33019"/>
        <dbReference type="ChEBI" id="CHEBI:57305"/>
        <dbReference type="ChEBI" id="CHEBI:78442"/>
        <dbReference type="ChEBI" id="CHEBI:78522"/>
        <dbReference type="ChEBI" id="CHEBI:456215"/>
        <dbReference type="EC" id="6.1.1.14"/>
    </reaction>
</comment>
<evidence type="ECO:0000256" key="8">
    <source>
        <dbReference type="ARBA" id="ARBA00047937"/>
    </source>
</evidence>
<keyword evidence="7 9" id="KW-0030">Aminoacyl-tRNA synthetase</keyword>
<dbReference type="GO" id="GO:0005829">
    <property type="term" value="C:cytosol"/>
    <property type="evidence" value="ECO:0007669"/>
    <property type="project" value="TreeGrafter"/>
</dbReference>
<dbReference type="GO" id="GO:0004820">
    <property type="term" value="F:glycine-tRNA ligase activity"/>
    <property type="evidence" value="ECO:0007669"/>
    <property type="project" value="UniProtKB-UniRule"/>
</dbReference>
<evidence type="ECO:0000256" key="2">
    <source>
        <dbReference type="ARBA" id="ARBA00011209"/>
    </source>
</evidence>
<keyword evidence="3 9" id="KW-0436">Ligase</keyword>
<evidence type="ECO:0000313" key="11">
    <source>
        <dbReference type="EMBL" id="GGE01979.1"/>
    </source>
</evidence>
<comment type="subunit">
    <text evidence="2 9">Tetramer of two alpha and two beta subunits.</text>
</comment>
<dbReference type="PANTHER" id="PTHR30075">
    <property type="entry name" value="GLYCYL-TRNA SYNTHETASE"/>
    <property type="match status" value="1"/>
</dbReference>
<dbReference type="RefSeq" id="WP_188761363.1">
    <property type="nucleotide sequence ID" value="NZ_BMJM01000001.1"/>
</dbReference>
<evidence type="ECO:0000313" key="12">
    <source>
        <dbReference type="Proteomes" id="UP000635071"/>
    </source>
</evidence>
<evidence type="ECO:0000256" key="1">
    <source>
        <dbReference type="ARBA" id="ARBA00008226"/>
    </source>
</evidence>
<comment type="similarity">
    <text evidence="1 9">Belongs to the class-II aminoacyl-tRNA synthetase family.</text>
</comment>
<dbReference type="GO" id="GO:0005524">
    <property type="term" value="F:ATP binding"/>
    <property type="evidence" value="ECO:0007669"/>
    <property type="project" value="UniProtKB-UniRule"/>
</dbReference>
<evidence type="ECO:0000256" key="10">
    <source>
        <dbReference type="SAM" id="MobiDB-lite"/>
    </source>
</evidence>
<dbReference type="NCBIfam" id="TIGR00211">
    <property type="entry name" value="glyS"/>
    <property type="match status" value="1"/>
</dbReference>
<feature type="region of interest" description="Disordered" evidence="10">
    <location>
        <begin position="377"/>
        <end position="403"/>
    </location>
</feature>
<proteinExistence type="inferred from homology"/>
<reference evidence="11" key="2">
    <citation type="submission" date="2020-09" db="EMBL/GenBank/DDBJ databases">
        <authorList>
            <person name="Sun Q."/>
            <person name="Zhou Y."/>
        </authorList>
    </citation>
    <scope>NUCLEOTIDE SEQUENCE</scope>
    <source>
        <strain evidence="11">CGMCC 1.15519</strain>
    </source>
</reference>
<protein>
    <recommendedName>
        <fullName evidence="9">Glycine--tRNA ligase beta subunit</fullName>
        <ecNumber evidence="9">6.1.1.14</ecNumber>
    </recommendedName>
    <alternativeName>
        <fullName evidence="9">Glycyl-tRNA synthetase beta subunit</fullName>
        <shortName evidence="9">GlyRS</shortName>
    </alternativeName>
</protein>
<dbReference type="SUPFAM" id="SSF109604">
    <property type="entry name" value="HD-domain/PDEase-like"/>
    <property type="match status" value="1"/>
</dbReference>
<evidence type="ECO:0000256" key="6">
    <source>
        <dbReference type="ARBA" id="ARBA00022917"/>
    </source>
</evidence>
<comment type="subcellular location">
    <subcellularLocation>
        <location evidence="9">Cytoplasm</location>
    </subcellularLocation>
</comment>
<organism evidence="11 12">
    <name type="scientific">Sandarakinorhabdus glacialis</name>
    <dbReference type="NCBI Taxonomy" id="1614636"/>
    <lineage>
        <taxon>Bacteria</taxon>
        <taxon>Pseudomonadati</taxon>
        <taxon>Pseudomonadota</taxon>
        <taxon>Alphaproteobacteria</taxon>
        <taxon>Sphingomonadales</taxon>
        <taxon>Sphingosinicellaceae</taxon>
        <taxon>Sandarakinorhabdus</taxon>
    </lineage>
</organism>
<evidence type="ECO:0000256" key="7">
    <source>
        <dbReference type="ARBA" id="ARBA00023146"/>
    </source>
</evidence>
<dbReference type="EMBL" id="BMJM01000001">
    <property type="protein sequence ID" value="GGE01979.1"/>
    <property type="molecule type" value="Genomic_DNA"/>
</dbReference>
<dbReference type="Pfam" id="PF02092">
    <property type="entry name" value="tRNA_synt_2f"/>
    <property type="match status" value="1"/>
</dbReference>
<dbReference type="EC" id="6.1.1.14" evidence="9"/>
<evidence type="ECO:0000256" key="9">
    <source>
        <dbReference type="HAMAP-Rule" id="MF_00255"/>
    </source>
</evidence>
<dbReference type="Proteomes" id="UP000635071">
    <property type="component" value="Unassembled WGS sequence"/>
</dbReference>
<evidence type="ECO:0000256" key="5">
    <source>
        <dbReference type="ARBA" id="ARBA00022840"/>
    </source>
</evidence>
<dbReference type="InterPro" id="IPR015944">
    <property type="entry name" value="Gly-tRNA-synth_bsu"/>
</dbReference>
<dbReference type="GO" id="GO:0006426">
    <property type="term" value="P:glycyl-tRNA aminoacylation"/>
    <property type="evidence" value="ECO:0007669"/>
    <property type="project" value="UniProtKB-UniRule"/>
</dbReference>
<keyword evidence="9" id="KW-0963">Cytoplasm</keyword>
<dbReference type="PROSITE" id="PS50861">
    <property type="entry name" value="AA_TRNA_LIGASE_II_GLYAB"/>
    <property type="match status" value="1"/>
</dbReference>
<gene>
    <name evidence="9 11" type="primary">glyS</name>
    <name evidence="11" type="ORF">GCM10011529_05490</name>
</gene>
<dbReference type="AlphaFoldDB" id="A0A916ZK55"/>
<keyword evidence="5 9" id="KW-0067">ATP-binding</keyword>
<name>A0A916ZK55_9SPHN</name>
<accession>A0A916ZK55</accession>
<dbReference type="InterPro" id="IPR006194">
    <property type="entry name" value="Gly-tRNA-synth_heterodimer"/>
</dbReference>
<reference evidence="11" key="1">
    <citation type="journal article" date="2014" name="Int. J. Syst. Evol. Microbiol.">
        <title>Complete genome sequence of Corynebacterium casei LMG S-19264T (=DSM 44701T), isolated from a smear-ripened cheese.</title>
        <authorList>
            <consortium name="US DOE Joint Genome Institute (JGI-PGF)"/>
            <person name="Walter F."/>
            <person name="Albersmeier A."/>
            <person name="Kalinowski J."/>
            <person name="Ruckert C."/>
        </authorList>
    </citation>
    <scope>NUCLEOTIDE SEQUENCE</scope>
    <source>
        <strain evidence="11">CGMCC 1.15519</strain>
    </source>
</reference>
<keyword evidence="12" id="KW-1185">Reference proteome</keyword>
<keyword evidence="4 9" id="KW-0547">Nucleotide-binding</keyword>
<dbReference type="PANTHER" id="PTHR30075:SF2">
    <property type="entry name" value="GLYCINE--TRNA LIGASE, CHLOROPLASTIC_MITOCHONDRIAL 2"/>
    <property type="match status" value="1"/>
</dbReference>